<dbReference type="InterPro" id="IPR003128">
    <property type="entry name" value="Villin_headpiece"/>
</dbReference>
<dbReference type="SUPFAM" id="SSF47050">
    <property type="entry name" value="VHP, Villin headpiece domain"/>
    <property type="match status" value="1"/>
</dbReference>
<dbReference type="Pfam" id="PF00626">
    <property type="entry name" value="Gelsolin"/>
    <property type="match status" value="3"/>
</dbReference>
<dbReference type="AlphaFoldDB" id="A0A5J4VGQ5"/>
<dbReference type="GO" id="GO:0051015">
    <property type="term" value="F:actin filament binding"/>
    <property type="evidence" value="ECO:0007669"/>
    <property type="project" value="InterPro"/>
</dbReference>
<dbReference type="Pfam" id="PF02209">
    <property type="entry name" value="VHP"/>
    <property type="match status" value="1"/>
</dbReference>
<evidence type="ECO:0000313" key="3">
    <source>
        <dbReference type="EMBL" id="KAA6381722.1"/>
    </source>
</evidence>
<evidence type="ECO:0000259" key="2">
    <source>
        <dbReference type="PROSITE" id="PS51089"/>
    </source>
</evidence>
<dbReference type="EMBL" id="SNRW01007166">
    <property type="protein sequence ID" value="KAA6381722.1"/>
    <property type="molecule type" value="Genomic_DNA"/>
</dbReference>
<feature type="non-terminal residue" evidence="3">
    <location>
        <position position="1"/>
    </location>
</feature>
<evidence type="ECO:0000313" key="4">
    <source>
        <dbReference type="Proteomes" id="UP000324800"/>
    </source>
</evidence>
<dbReference type="PROSITE" id="PS51089">
    <property type="entry name" value="HP"/>
    <property type="match status" value="1"/>
</dbReference>
<accession>A0A5J4VGQ5</accession>
<dbReference type="SMART" id="SM00153">
    <property type="entry name" value="VHP"/>
    <property type="match status" value="1"/>
</dbReference>
<dbReference type="GO" id="GO:0051016">
    <property type="term" value="P:barbed-end actin filament capping"/>
    <property type="evidence" value="ECO:0007669"/>
    <property type="project" value="TreeGrafter"/>
</dbReference>
<dbReference type="SMART" id="SM00262">
    <property type="entry name" value="GEL"/>
    <property type="match status" value="4"/>
</dbReference>
<dbReference type="OrthoDB" id="6375767at2759"/>
<sequence>KTDRGEDAQEFWDALGGTFADVKSIESAGSDEEYEQTKLSEVVLYNLGQDGSVKEVTNKLTNSSLLQSEEAYLIDAGTEAFLWLGRRASTKLHNEIFEFGQNALTQLGKDPNTALTRVLEGCENLLFKELFVQWVAPKLPKPTKTIAQVGQVAGKEIQQKIELPSERIAEEFAVNFDQGSMQLEAIYQIVNFNKEPVPKELWGIFYNGDSYIVVARFKQKNLPREAIYFWQGEKSTTDERGASAILTKEMSTNYPRGSQIRVVEGKETADFLALLAPLGGLIVRQGGVPAGWTNQKNIETDEQKADKSLFRIHGTSQNNIRAFETQAVTSSLNSRDPFVLLVPDFAFLWIGQFSLREERESANIIAQRLQSGRQLVTLTEGMEATDQLNYFFEQLGGEGYYTTDGGEEQAEQEEEEPRFFRCYITGVVKFYEIQNYAQSDLESDSVFVLDTGKAIFVWIGKISPPELKNHTQEIVEEYAKRTRKLTEDGLQAKDLMIFVDEFNEPSLFTSYFPKWFPRVEEEGATLDPYEQRKERLLAENEERRGRIQDAPILRHVDGTKVGDTLLHSASKPSDLPVIPTTQSTPIKAADKTPIKEPGSAGPKVALKPVVTKDTSSSNISTINPLPPGGVSKEPVAAAGASKFGVQLKSTSLGEKLKTDPSAAPEYQGVPVENKAVETTPVKQATTSATKTDAVDQLARMNALSDSEFEKAFGTPRDKFNKLQKWKQDDARKKAGFW</sequence>
<dbReference type="GO" id="GO:0015629">
    <property type="term" value="C:actin cytoskeleton"/>
    <property type="evidence" value="ECO:0007669"/>
    <property type="project" value="TreeGrafter"/>
</dbReference>
<protein>
    <submittedName>
        <fullName evidence="3">Putative Gelsolin</fullName>
    </submittedName>
</protein>
<dbReference type="GO" id="GO:0005737">
    <property type="term" value="C:cytoplasm"/>
    <property type="evidence" value="ECO:0007669"/>
    <property type="project" value="TreeGrafter"/>
</dbReference>
<proteinExistence type="predicted"/>
<evidence type="ECO:0000256" key="1">
    <source>
        <dbReference type="ARBA" id="ARBA00022737"/>
    </source>
</evidence>
<name>A0A5J4VGQ5_9EUKA</name>
<dbReference type="PANTHER" id="PTHR11977">
    <property type="entry name" value="VILLIN"/>
    <property type="match status" value="1"/>
</dbReference>
<reference evidence="3 4" key="1">
    <citation type="submission" date="2019-03" db="EMBL/GenBank/DDBJ databases">
        <title>Single cell metagenomics reveals metabolic interactions within the superorganism composed of flagellate Streblomastix strix and complex community of Bacteroidetes bacteria on its surface.</title>
        <authorList>
            <person name="Treitli S.C."/>
            <person name="Kolisko M."/>
            <person name="Husnik F."/>
            <person name="Keeling P."/>
            <person name="Hampl V."/>
        </authorList>
    </citation>
    <scope>NUCLEOTIDE SEQUENCE [LARGE SCALE GENOMIC DNA]</scope>
    <source>
        <strain evidence="3">ST1C</strain>
    </source>
</reference>
<dbReference type="GO" id="GO:0051014">
    <property type="term" value="P:actin filament severing"/>
    <property type="evidence" value="ECO:0007669"/>
    <property type="project" value="TreeGrafter"/>
</dbReference>
<comment type="caution">
    <text evidence="3">The sequence shown here is derived from an EMBL/GenBank/DDBJ whole genome shotgun (WGS) entry which is preliminary data.</text>
</comment>
<dbReference type="GO" id="GO:0005546">
    <property type="term" value="F:phosphatidylinositol-4,5-bisphosphate binding"/>
    <property type="evidence" value="ECO:0007669"/>
    <property type="project" value="TreeGrafter"/>
</dbReference>
<dbReference type="GO" id="GO:0008154">
    <property type="term" value="P:actin polymerization or depolymerization"/>
    <property type="evidence" value="ECO:0007669"/>
    <property type="project" value="TreeGrafter"/>
</dbReference>
<dbReference type="SUPFAM" id="SSF55753">
    <property type="entry name" value="Actin depolymerizing proteins"/>
    <property type="match status" value="4"/>
</dbReference>
<dbReference type="Gene3D" id="3.40.20.10">
    <property type="entry name" value="Severin"/>
    <property type="match status" value="4"/>
</dbReference>
<feature type="domain" description="HP" evidence="2">
    <location>
        <begin position="673"/>
        <end position="737"/>
    </location>
</feature>
<dbReference type="PANTHER" id="PTHR11977:SF51">
    <property type="entry name" value="PROTEIN FLIGHTLESS-1 HOMOLOG"/>
    <property type="match status" value="1"/>
</dbReference>
<dbReference type="InterPro" id="IPR036886">
    <property type="entry name" value="Villin_headpiece_dom_sf"/>
</dbReference>
<dbReference type="Gene3D" id="1.10.950.10">
    <property type="entry name" value="Villin headpiece domain"/>
    <property type="match status" value="1"/>
</dbReference>
<organism evidence="3 4">
    <name type="scientific">Streblomastix strix</name>
    <dbReference type="NCBI Taxonomy" id="222440"/>
    <lineage>
        <taxon>Eukaryota</taxon>
        <taxon>Metamonada</taxon>
        <taxon>Preaxostyla</taxon>
        <taxon>Oxymonadida</taxon>
        <taxon>Streblomastigidae</taxon>
        <taxon>Streblomastix</taxon>
    </lineage>
</organism>
<dbReference type="InterPro" id="IPR007122">
    <property type="entry name" value="Villin/Gelsolin"/>
</dbReference>
<gene>
    <name evidence="3" type="ORF">EZS28_022750</name>
</gene>
<keyword evidence="1" id="KW-0677">Repeat</keyword>
<dbReference type="InterPro" id="IPR007123">
    <property type="entry name" value="Gelsolin-like_dom"/>
</dbReference>
<dbReference type="InterPro" id="IPR029006">
    <property type="entry name" value="ADF-H/Gelsolin-like_dom_sf"/>
</dbReference>
<dbReference type="Proteomes" id="UP000324800">
    <property type="component" value="Unassembled WGS sequence"/>
</dbReference>
<dbReference type="PRINTS" id="PR00597">
    <property type="entry name" value="GELSOLIN"/>
</dbReference>